<keyword evidence="3" id="KW-0862">Zinc</keyword>
<feature type="domain" description="CHY-type" evidence="5">
    <location>
        <begin position="11"/>
        <end position="91"/>
    </location>
</feature>
<dbReference type="RefSeq" id="WP_282214441.1">
    <property type="nucleotide sequence ID" value="NZ_BAAAUN010000001.1"/>
</dbReference>
<protein>
    <recommendedName>
        <fullName evidence="8">CHY-type domain-containing protein</fullName>
    </recommendedName>
</protein>
<proteinExistence type="predicted"/>
<sequence length="127" mass="13677">MSSRPVVRGAVVDEMTRCVHYRTAVDIVAIRFACCGEYYPCHLCHAEAAGHPARQWGVGERDTKAVLCGACGEELAIADYLVSSSCPECGAAFNERCALHAHLYFEVDPGAQPASGRAQRVGRGVEH</sequence>
<dbReference type="Proteomes" id="UP001215097">
    <property type="component" value="Chromosome"/>
</dbReference>
<evidence type="ECO:0000256" key="1">
    <source>
        <dbReference type="ARBA" id="ARBA00022723"/>
    </source>
</evidence>
<dbReference type="SUPFAM" id="SSF161219">
    <property type="entry name" value="CHY zinc finger-like"/>
    <property type="match status" value="1"/>
</dbReference>
<dbReference type="InterPro" id="IPR016694">
    <property type="entry name" value="UCP017292"/>
</dbReference>
<reference evidence="6 7" key="1">
    <citation type="submission" date="2021-06" db="EMBL/GenBank/DDBJ databases">
        <title>Genome-based taxonomic framework of Microbacterium strains isolated from marine environment, the description of four new species and reclassification of four preexisting species.</title>
        <authorList>
            <person name="Lee S.D."/>
            <person name="Kim S.-M."/>
            <person name="Byeon Y.-S."/>
            <person name="Yang H.L."/>
            <person name="Kim I.S."/>
        </authorList>
    </citation>
    <scope>NUCLEOTIDE SEQUENCE [LARGE SCALE GENOMIC DNA]</scope>
    <source>
        <strain evidence="6 7">KACC 14465</strain>
    </source>
</reference>
<dbReference type="InterPro" id="IPR037274">
    <property type="entry name" value="Znf_CHY_sf"/>
</dbReference>
<name>A0ABY7XQD4_MICLT</name>
<evidence type="ECO:0008006" key="8">
    <source>
        <dbReference type="Google" id="ProtNLM"/>
    </source>
</evidence>
<evidence type="ECO:0000256" key="2">
    <source>
        <dbReference type="ARBA" id="ARBA00022771"/>
    </source>
</evidence>
<evidence type="ECO:0000313" key="6">
    <source>
        <dbReference type="EMBL" id="WDM44304.1"/>
    </source>
</evidence>
<dbReference type="InterPro" id="IPR008913">
    <property type="entry name" value="Znf_CHY"/>
</dbReference>
<dbReference type="PANTHER" id="PTHR28082:SF1">
    <property type="entry name" value="HELPER OF TIM PROTEIN 13"/>
    <property type="match status" value="1"/>
</dbReference>
<organism evidence="6 7">
    <name type="scientific">Microbacterium luteolum</name>
    <name type="common">Aureobacterium luteolum</name>
    <dbReference type="NCBI Taxonomy" id="69367"/>
    <lineage>
        <taxon>Bacteria</taxon>
        <taxon>Bacillati</taxon>
        <taxon>Actinomycetota</taxon>
        <taxon>Actinomycetes</taxon>
        <taxon>Micrococcales</taxon>
        <taxon>Microbacteriaceae</taxon>
        <taxon>Microbacterium</taxon>
    </lineage>
</organism>
<keyword evidence="1" id="KW-0479">Metal-binding</keyword>
<keyword evidence="2" id="KW-0863">Zinc-finger</keyword>
<evidence type="ECO:0000313" key="7">
    <source>
        <dbReference type="Proteomes" id="UP001215097"/>
    </source>
</evidence>
<keyword evidence="7" id="KW-1185">Reference proteome</keyword>
<dbReference type="Pfam" id="PF05495">
    <property type="entry name" value="zf-CHY"/>
    <property type="match status" value="1"/>
</dbReference>
<dbReference type="EMBL" id="CP078075">
    <property type="protein sequence ID" value="WDM44304.1"/>
    <property type="molecule type" value="Genomic_DNA"/>
</dbReference>
<dbReference type="PANTHER" id="PTHR28082">
    <property type="entry name" value="ZINC FINGER PROTEIN"/>
    <property type="match status" value="1"/>
</dbReference>
<evidence type="ECO:0000259" key="4">
    <source>
        <dbReference type="PROSITE" id="PS50157"/>
    </source>
</evidence>
<dbReference type="InterPro" id="IPR013087">
    <property type="entry name" value="Znf_C2H2_type"/>
</dbReference>
<evidence type="ECO:0000259" key="5">
    <source>
        <dbReference type="PROSITE" id="PS51266"/>
    </source>
</evidence>
<accession>A0ABY7XQD4</accession>
<feature type="domain" description="C2H2-type" evidence="4">
    <location>
        <begin position="84"/>
        <end position="113"/>
    </location>
</feature>
<evidence type="ECO:0000256" key="3">
    <source>
        <dbReference type="ARBA" id="ARBA00022833"/>
    </source>
</evidence>
<dbReference type="PROSITE" id="PS51266">
    <property type="entry name" value="ZF_CHY"/>
    <property type="match status" value="1"/>
</dbReference>
<dbReference type="PROSITE" id="PS50157">
    <property type="entry name" value="ZINC_FINGER_C2H2_2"/>
    <property type="match status" value="1"/>
</dbReference>
<dbReference type="PIRSF" id="PIRSF017292">
    <property type="entry name" value="UCP017292_Znf_CHY"/>
    <property type="match status" value="1"/>
</dbReference>
<dbReference type="InterPro" id="IPR052604">
    <property type="entry name" value="Mito_Tim_assembly_helper"/>
</dbReference>
<gene>
    <name evidence="6" type="ORF">KV395_14080</name>
</gene>